<protein>
    <submittedName>
        <fullName evidence="2">Uncharacterized protein</fullName>
    </submittedName>
</protein>
<dbReference type="STRING" id="640132.Srot_1102"/>
<evidence type="ECO:0000313" key="2">
    <source>
        <dbReference type="EMBL" id="ADG97575.1"/>
    </source>
</evidence>
<dbReference type="eggNOG" id="ENOG50320KT">
    <property type="taxonomic scope" value="Bacteria"/>
</dbReference>
<feature type="region of interest" description="Disordered" evidence="1">
    <location>
        <begin position="168"/>
        <end position="217"/>
    </location>
</feature>
<name>D6ZF51_SEGRD</name>
<dbReference type="HOGENOM" id="CLU_1271546_0_0_11"/>
<keyword evidence="3" id="KW-1185">Reference proteome</keyword>
<dbReference type="EMBL" id="CP001958">
    <property type="protein sequence ID" value="ADG97575.1"/>
    <property type="molecule type" value="Genomic_DNA"/>
</dbReference>
<dbReference type="KEGG" id="srt:Srot_1102"/>
<organism evidence="2 3">
    <name type="scientific">Segniliparus rotundus (strain ATCC BAA-972 / CDC 1076 / CIP 108378 / DSM 44985 / JCM 13578)</name>
    <dbReference type="NCBI Taxonomy" id="640132"/>
    <lineage>
        <taxon>Bacteria</taxon>
        <taxon>Bacillati</taxon>
        <taxon>Actinomycetota</taxon>
        <taxon>Actinomycetes</taxon>
        <taxon>Mycobacteriales</taxon>
        <taxon>Segniliparaceae</taxon>
        <taxon>Segniliparus</taxon>
    </lineage>
</organism>
<dbReference type="Proteomes" id="UP000002247">
    <property type="component" value="Chromosome"/>
</dbReference>
<proteinExistence type="predicted"/>
<evidence type="ECO:0000313" key="3">
    <source>
        <dbReference type="Proteomes" id="UP000002247"/>
    </source>
</evidence>
<gene>
    <name evidence="2" type="ordered locus">Srot_1102</name>
</gene>
<feature type="compositionally biased region" description="Basic and acidic residues" evidence="1">
    <location>
        <begin position="208"/>
        <end position="217"/>
    </location>
</feature>
<accession>D6ZF51</accession>
<reference evidence="2 3" key="1">
    <citation type="journal article" date="2010" name="Stand. Genomic Sci.">
        <title>Complete genome sequence of Segniliparus rotundus type strain (CDC 1076).</title>
        <authorList>
            <person name="Sikorski J."/>
            <person name="Lapidus A."/>
            <person name="Copeland A."/>
            <person name="Misra M."/>
            <person name="Glavina Del Rio T."/>
            <person name="Nolan M."/>
            <person name="Lucas S."/>
            <person name="Chen F."/>
            <person name="Tice H."/>
            <person name="Cheng J.F."/>
            <person name="Jando M."/>
            <person name="Schneider S."/>
            <person name="Bruce D."/>
            <person name="Goodwin L."/>
            <person name="Pitluck S."/>
            <person name="Liolios K."/>
            <person name="Mikhailova N."/>
            <person name="Pati A."/>
            <person name="Ivanova N."/>
            <person name="Mavromatis K."/>
            <person name="Chen A."/>
            <person name="Palaniappan K."/>
            <person name="Chertkov O."/>
            <person name="Land M."/>
            <person name="Hauser L."/>
            <person name="Chang Y.J."/>
            <person name="Jeffries C.D."/>
            <person name="Brettin T."/>
            <person name="Detter J.C."/>
            <person name="Han C."/>
            <person name="Rohde M."/>
            <person name="Goker M."/>
            <person name="Bristow J."/>
            <person name="Eisen J.A."/>
            <person name="Markowitz V."/>
            <person name="Hugenholtz P."/>
            <person name="Kyrpides N.C."/>
            <person name="Klenk H.P."/>
        </authorList>
    </citation>
    <scope>NUCLEOTIDE SEQUENCE [LARGE SCALE GENOMIC DNA]</scope>
    <source>
        <strain evidence="3">ATCC BAA-972 / CDC 1076 / CIP 108378 / DSM 44985 / JCM 13578</strain>
    </source>
</reference>
<dbReference type="AlphaFoldDB" id="D6ZF51"/>
<evidence type="ECO:0000256" key="1">
    <source>
        <dbReference type="SAM" id="MobiDB-lite"/>
    </source>
</evidence>
<sequence length="217" mass="23347">MTTTTRRQPTHAKVSGTTKGTISSWLSEFPEEVPAQIAIGINRLGRDGGFDDVHTFYRFYRLPEGANQDNRIDPKEWIQTAGTAARLTVEIKRREADGSYRQYVVGCPSAAGEPAESDVVQFGDHQVSVRPSEVLTAQDAIGIFQHYYDHHAIPEGWHLRELPEYADTSEQNAAASASATDGAQPAPGAVAGRAESAAPGKSAQADVGDQRRQAGGA</sequence>